<gene>
    <name evidence="2" type="ORF">E1301_Tti018139</name>
</gene>
<name>A0A5A9PI23_9TELE</name>
<evidence type="ECO:0000313" key="2">
    <source>
        <dbReference type="EMBL" id="KAA0721242.1"/>
    </source>
</evidence>
<proteinExistence type="predicted"/>
<dbReference type="EMBL" id="SOYY01000005">
    <property type="protein sequence ID" value="KAA0721242.1"/>
    <property type="molecule type" value="Genomic_DNA"/>
</dbReference>
<dbReference type="Proteomes" id="UP000324632">
    <property type="component" value="Chromosome 5"/>
</dbReference>
<protein>
    <submittedName>
        <fullName evidence="2">Uncharacterized protein</fullName>
    </submittedName>
</protein>
<organism evidence="2 3">
    <name type="scientific">Triplophysa tibetana</name>
    <dbReference type="NCBI Taxonomy" id="1572043"/>
    <lineage>
        <taxon>Eukaryota</taxon>
        <taxon>Metazoa</taxon>
        <taxon>Chordata</taxon>
        <taxon>Craniata</taxon>
        <taxon>Vertebrata</taxon>
        <taxon>Euteleostomi</taxon>
        <taxon>Actinopterygii</taxon>
        <taxon>Neopterygii</taxon>
        <taxon>Teleostei</taxon>
        <taxon>Ostariophysi</taxon>
        <taxon>Cypriniformes</taxon>
        <taxon>Nemacheilidae</taxon>
        <taxon>Triplophysa</taxon>
    </lineage>
</organism>
<dbReference type="AlphaFoldDB" id="A0A5A9PI23"/>
<sequence>MHLPTEPENNNNSDTTDRESDNNFEGIPGAMILEEGELNVWRQRPKQRTKNIVYIRVKQVNFNDFDGVIAALNTSGTHWRLVMAKQVMEDFPNIPINITIPSSDSMMRHYRELMAKDILLASDVWLISRRRNITLRNYGNFSSGCDLSVVSFCQFSTVTDGCTKPHSSTEWYYNLRGAVYKLHYFL</sequence>
<evidence type="ECO:0000313" key="3">
    <source>
        <dbReference type="Proteomes" id="UP000324632"/>
    </source>
</evidence>
<evidence type="ECO:0000256" key="1">
    <source>
        <dbReference type="SAM" id="MobiDB-lite"/>
    </source>
</evidence>
<feature type="region of interest" description="Disordered" evidence="1">
    <location>
        <begin position="1"/>
        <end position="26"/>
    </location>
</feature>
<reference evidence="2 3" key="1">
    <citation type="journal article" date="2019" name="Mol. Ecol. Resour.">
        <title>Chromosome-level genome assembly of Triplophysa tibetana, a fish adapted to the harsh high-altitude environment of the Tibetan Plateau.</title>
        <authorList>
            <person name="Yang X."/>
            <person name="Liu H."/>
            <person name="Ma Z."/>
            <person name="Zou Y."/>
            <person name="Zou M."/>
            <person name="Mao Y."/>
            <person name="Li X."/>
            <person name="Wang H."/>
            <person name="Chen T."/>
            <person name="Wang W."/>
            <person name="Yang R."/>
        </authorList>
    </citation>
    <scope>NUCLEOTIDE SEQUENCE [LARGE SCALE GENOMIC DNA]</scope>
    <source>
        <strain evidence="2">TTIB1903HZAU</strain>
        <tissue evidence="2">Muscle</tissue>
    </source>
</reference>
<comment type="caution">
    <text evidence="2">The sequence shown here is derived from an EMBL/GenBank/DDBJ whole genome shotgun (WGS) entry which is preliminary data.</text>
</comment>
<accession>A0A5A9PI23</accession>
<keyword evidence="3" id="KW-1185">Reference proteome</keyword>